<organism evidence="3 4">
    <name type="scientific">Acidicapsa dinghuensis</name>
    <dbReference type="NCBI Taxonomy" id="2218256"/>
    <lineage>
        <taxon>Bacteria</taxon>
        <taxon>Pseudomonadati</taxon>
        <taxon>Acidobacteriota</taxon>
        <taxon>Terriglobia</taxon>
        <taxon>Terriglobales</taxon>
        <taxon>Acidobacteriaceae</taxon>
        <taxon>Acidicapsa</taxon>
    </lineage>
</organism>
<dbReference type="InterPro" id="IPR007372">
    <property type="entry name" value="Lipid/polyisoprenoid-bd_YceI"/>
</dbReference>
<proteinExistence type="predicted"/>
<dbReference type="RefSeq" id="WP_263341074.1">
    <property type="nucleotide sequence ID" value="NZ_JAGSYH010000006.1"/>
</dbReference>
<name>A0ABW1EIB1_9BACT</name>
<dbReference type="SUPFAM" id="SSF101874">
    <property type="entry name" value="YceI-like"/>
    <property type="match status" value="1"/>
</dbReference>
<feature type="domain" description="Lipid/polyisoprenoid-binding YceI-like" evidence="2">
    <location>
        <begin position="42"/>
        <end position="212"/>
    </location>
</feature>
<evidence type="ECO:0000259" key="2">
    <source>
        <dbReference type="SMART" id="SM00867"/>
    </source>
</evidence>
<dbReference type="PANTHER" id="PTHR34406">
    <property type="entry name" value="PROTEIN YCEI"/>
    <property type="match status" value="1"/>
</dbReference>
<evidence type="ECO:0000256" key="1">
    <source>
        <dbReference type="SAM" id="SignalP"/>
    </source>
</evidence>
<keyword evidence="4" id="KW-1185">Reference proteome</keyword>
<protein>
    <submittedName>
        <fullName evidence="3">YceI family protein</fullName>
    </submittedName>
</protein>
<feature type="chain" id="PRO_5046674925" evidence="1">
    <location>
        <begin position="32"/>
        <end position="218"/>
    </location>
</feature>
<keyword evidence="1" id="KW-0732">Signal</keyword>
<feature type="signal peptide" evidence="1">
    <location>
        <begin position="1"/>
        <end position="31"/>
    </location>
</feature>
<gene>
    <name evidence="3" type="ORF">ACFPT7_17075</name>
</gene>
<dbReference type="Proteomes" id="UP001596091">
    <property type="component" value="Unassembled WGS sequence"/>
</dbReference>
<dbReference type="Pfam" id="PF04264">
    <property type="entry name" value="YceI"/>
    <property type="match status" value="1"/>
</dbReference>
<dbReference type="PANTHER" id="PTHR34406:SF1">
    <property type="entry name" value="PROTEIN YCEI"/>
    <property type="match status" value="1"/>
</dbReference>
<reference evidence="4" key="1">
    <citation type="journal article" date="2019" name="Int. J. Syst. Evol. Microbiol.">
        <title>The Global Catalogue of Microorganisms (GCM) 10K type strain sequencing project: providing services to taxonomists for standard genome sequencing and annotation.</title>
        <authorList>
            <consortium name="The Broad Institute Genomics Platform"/>
            <consortium name="The Broad Institute Genome Sequencing Center for Infectious Disease"/>
            <person name="Wu L."/>
            <person name="Ma J."/>
        </authorList>
    </citation>
    <scope>NUCLEOTIDE SEQUENCE [LARGE SCALE GENOMIC DNA]</scope>
    <source>
        <strain evidence="4">JCM 4087</strain>
    </source>
</reference>
<accession>A0ABW1EIB1</accession>
<comment type="caution">
    <text evidence="3">The sequence shown here is derived from an EMBL/GenBank/DDBJ whole genome shotgun (WGS) entry which is preliminary data.</text>
</comment>
<evidence type="ECO:0000313" key="4">
    <source>
        <dbReference type="Proteomes" id="UP001596091"/>
    </source>
</evidence>
<dbReference type="SMART" id="SM00867">
    <property type="entry name" value="YceI"/>
    <property type="match status" value="1"/>
</dbReference>
<dbReference type="Gene3D" id="2.40.128.110">
    <property type="entry name" value="Lipid/polyisoprenoid-binding, YceI-like"/>
    <property type="match status" value="1"/>
</dbReference>
<sequence length="218" mass="24187">MPAFSRRICLIRFTSLAFGASLLLFAGIAQAARHPELPSSGTYKIDPDHSFVYFSAWHHIVGVVRGRFDKTTGTIIVGRDPAECAVDISIDTATINTQNSERDEDLRGADFFDTKHYPAMTYRGRGIHHDMQGRWVMDGELTIRGITKTVPIVFSFKGAFPDTPAGKPERISFHATAETKRGDFGMVRDNLMELGTSPMKPDVAIEIDVEADEMVAKH</sequence>
<evidence type="ECO:0000313" key="3">
    <source>
        <dbReference type="EMBL" id="MFC5864021.1"/>
    </source>
</evidence>
<dbReference type="EMBL" id="JBHSPH010000008">
    <property type="protein sequence ID" value="MFC5864021.1"/>
    <property type="molecule type" value="Genomic_DNA"/>
</dbReference>
<dbReference type="InterPro" id="IPR036761">
    <property type="entry name" value="TTHA0802/YceI-like_sf"/>
</dbReference>